<dbReference type="EMBL" id="BDGG01000023">
    <property type="protein sequence ID" value="GAV09472.1"/>
    <property type="molecule type" value="Genomic_DNA"/>
</dbReference>
<sequence>MNTSSESKKSVRLRNKEEIATPETATVGERSEVLYKTYKRDKISWAIDPGIPKGLSQASSTLILQEPQASLTIGRFIHQVRLKDLVDL</sequence>
<keyword evidence="2" id="KW-1185">Reference proteome</keyword>
<comment type="caution">
    <text evidence="1">The sequence shown here is derived from an EMBL/GenBank/DDBJ whole genome shotgun (WGS) entry which is preliminary data.</text>
</comment>
<reference evidence="1 2" key="1">
    <citation type="journal article" date="2016" name="Nat. Commun.">
        <title>Extremotolerant tardigrade genome and improved radiotolerance of human cultured cells by tardigrade-unique protein.</title>
        <authorList>
            <person name="Hashimoto T."/>
            <person name="Horikawa D.D."/>
            <person name="Saito Y."/>
            <person name="Kuwahara H."/>
            <person name="Kozuka-Hata H."/>
            <person name="Shin-I T."/>
            <person name="Minakuchi Y."/>
            <person name="Ohishi K."/>
            <person name="Motoyama A."/>
            <person name="Aizu T."/>
            <person name="Enomoto A."/>
            <person name="Kondo K."/>
            <person name="Tanaka S."/>
            <person name="Hara Y."/>
            <person name="Koshikawa S."/>
            <person name="Sagara H."/>
            <person name="Miura T."/>
            <person name="Yokobori S."/>
            <person name="Miyagawa K."/>
            <person name="Suzuki Y."/>
            <person name="Kubo T."/>
            <person name="Oyama M."/>
            <person name="Kohara Y."/>
            <person name="Fujiyama A."/>
            <person name="Arakawa K."/>
            <person name="Katayama T."/>
            <person name="Toyoda A."/>
            <person name="Kunieda T."/>
        </authorList>
    </citation>
    <scope>NUCLEOTIDE SEQUENCE [LARGE SCALE GENOMIC DNA]</scope>
    <source>
        <strain evidence="1 2">YOKOZUNA-1</strain>
    </source>
</reference>
<dbReference type="AlphaFoldDB" id="A0A1D1W7W0"/>
<evidence type="ECO:0000313" key="2">
    <source>
        <dbReference type="Proteomes" id="UP000186922"/>
    </source>
</evidence>
<protein>
    <submittedName>
        <fullName evidence="1">Uncharacterized protein</fullName>
    </submittedName>
</protein>
<proteinExistence type="predicted"/>
<gene>
    <name evidence="1" type="primary">RvY_19011-1</name>
    <name evidence="1" type="synonym">RvY_19011.1</name>
    <name evidence="1" type="ORF">RvY_19011</name>
</gene>
<accession>A0A1D1W7W0</accession>
<organism evidence="1 2">
    <name type="scientific">Ramazzottius varieornatus</name>
    <name type="common">Water bear</name>
    <name type="synonym">Tardigrade</name>
    <dbReference type="NCBI Taxonomy" id="947166"/>
    <lineage>
        <taxon>Eukaryota</taxon>
        <taxon>Metazoa</taxon>
        <taxon>Ecdysozoa</taxon>
        <taxon>Tardigrada</taxon>
        <taxon>Eutardigrada</taxon>
        <taxon>Parachela</taxon>
        <taxon>Hypsibioidea</taxon>
        <taxon>Ramazzottiidae</taxon>
        <taxon>Ramazzottius</taxon>
    </lineage>
</organism>
<name>A0A1D1W7W0_RAMVA</name>
<evidence type="ECO:0000313" key="1">
    <source>
        <dbReference type="EMBL" id="GAV09472.1"/>
    </source>
</evidence>
<dbReference type="Proteomes" id="UP000186922">
    <property type="component" value="Unassembled WGS sequence"/>
</dbReference>